<keyword evidence="10" id="KW-0594">Phospholipid biosynthesis</keyword>
<evidence type="ECO:0000256" key="9">
    <source>
        <dbReference type="ARBA" id="ARBA00023145"/>
    </source>
</evidence>
<dbReference type="SUPFAM" id="SSF49562">
    <property type="entry name" value="C2 domain (Calcium/lipid-binding domain, CaLB)"/>
    <property type="match status" value="2"/>
</dbReference>
<dbReference type="GO" id="GO:0006646">
    <property type="term" value="P:phosphatidylethanolamine biosynthetic process"/>
    <property type="evidence" value="ECO:0007669"/>
    <property type="project" value="UniProtKB-UniPathway"/>
</dbReference>
<comment type="caution">
    <text evidence="18">The sequence shown here is derived from an EMBL/GenBank/DDBJ whole genome shotgun (WGS) entry which is preliminary data.</text>
</comment>
<dbReference type="PROSITE" id="PS50004">
    <property type="entry name" value="C2"/>
    <property type="match status" value="2"/>
</dbReference>
<dbReference type="GO" id="GO:0005509">
    <property type="term" value="F:calcium ion binding"/>
    <property type="evidence" value="ECO:0007669"/>
    <property type="project" value="InterPro"/>
</dbReference>
<feature type="compositionally biased region" description="Polar residues" evidence="15">
    <location>
        <begin position="11"/>
        <end position="22"/>
    </location>
</feature>
<keyword evidence="8" id="KW-0472">Membrane</keyword>
<feature type="region of interest" description="Disordered" evidence="15">
    <location>
        <begin position="498"/>
        <end position="526"/>
    </location>
</feature>
<feature type="compositionally biased region" description="Acidic residues" evidence="15">
    <location>
        <begin position="498"/>
        <end position="510"/>
    </location>
</feature>
<dbReference type="PANTHER" id="PTHR10067:SF17">
    <property type="entry name" value="PHOSPHATIDYLSERINE DECARBOXYLASE PROENZYME 2"/>
    <property type="match status" value="1"/>
</dbReference>
<dbReference type="InterPro" id="IPR000008">
    <property type="entry name" value="C2_dom"/>
</dbReference>
<dbReference type="UniPathway" id="UPA00558">
    <property type="reaction ID" value="UER00616"/>
</dbReference>
<feature type="domain" description="C2" evidence="16">
    <location>
        <begin position="182"/>
        <end position="310"/>
    </location>
</feature>
<dbReference type="InterPro" id="IPR018247">
    <property type="entry name" value="EF_Hand_1_Ca_BS"/>
</dbReference>
<evidence type="ECO:0000256" key="8">
    <source>
        <dbReference type="ARBA" id="ARBA00023136"/>
    </source>
</evidence>
<keyword evidence="9" id="KW-0865">Zymogen</keyword>
<dbReference type="HAMAP" id="MF_00663">
    <property type="entry name" value="PS_decarb_PSD_B_type2"/>
    <property type="match status" value="1"/>
</dbReference>
<dbReference type="InterPro" id="IPR011992">
    <property type="entry name" value="EF-hand-dom_pair"/>
</dbReference>
<dbReference type="AlphaFoldDB" id="A0A8H7Q770"/>
<dbReference type="Pfam" id="PF02666">
    <property type="entry name" value="PS_Dcarbxylase"/>
    <property type="match status" value="1"/>
</dbReference>
<evidence type="ECO:0000256" key="14">
    <source>
        <dbReference type="ARBA" id="ARBA00024326"/>
    </source>
</evidence>
<evidence type="ECO:0000256" key="12">
    <source>
        <dbReference type="ARBA" id="ARBA00023264"/>
    </source>
</evidence>
<dbReference type="Gene3D" id="2.60.40.150">
    <property type="entry name" value="C2 domain"/>
    <property type="match status" value="2"/>
</dbReference>
<dbReference type="SUPFAM" id="SSF47473">
    <property type="entry name" value="EF-hand"/>
    <property type="match status" value="1"/>
</dbReference>
<dbReference type="PROSITE" id="PS50222">
    <property type="entry name" value="EF_HAND_2"/>
    <property type="match status" value="1"/>
</dbReference>
<dbReference type="Pfam" id="PF00168">
    <property type="entry name" value="C2"/>
    <property type="match status" value="2"/>
</dbReference>
<keyword evidence="13" id="KW-0670">Pyruvate</keyword>
<dbReference type="PROSITE" id="PS00018">
    <property type="entry name" value="EF_HAND_1"/>
    <property type="match status" value="1"/>
</dbReference>
<keyword evidence="7" id="KW-0443">Lipid metabolism</keyword>
<feature type="domain" description="EF-hand" evidence="17">
    <location>
        <begin position="394"/>
        <end position="419"/>
    </location>
</feature>
<feature type="domain" description="C2" evidence="16">
    <location>
        <begin position="1"/>
        <end position="80"/>
    </location>
</feature>
<evidence type="ECO:0000256" key="4">
    <source>
        <dbReference type="ARBA" id="ARBA00022516"/>
    </source>
</evidence>
<keyword evidence="12" id="KW-1208">Phospholipid metabolism</keyword>
<protein>
    <recommendedName>
        <fullName evidence="3">phosphatidylserine decarboxylase</fullName>
        <ecNumber evidence="3">4.1.1.65</ecNumber>
    </recommendedName>
</protein>
<evidence type="ECO:0000313" key="19">
    <source>
        <dbReference type="Proteomes" id="UP000612746"/>
    </source>
</evidence>
<keyword evidence="11" id="KW-0456">Lyase</keyword>
<keyword evidence="6" id="KW-0106">Calcium</keyword>
<feature type="non-terminal residue" evidence="18">
    <location>
        <position position="1"/>
    </location>
</feature>
<proteinExistence type="inferred from homology"/>
<accession>A0A8H7Q770</accession>
<evidence type="ECO:0000259" key="17">
    <source>
        <dbReference type="PROSITE" id="PS50222"/>
    </source>
</evidence>
<evidence type="ECO:0000256" key="6">
    <source>
        <dbReference type="ARBA" id="ARBA00022837"/>
    </source>
</evidence>
<dbReference type="SMART" id="SM00239">
    <property type="entry name" value="C2"/>
    <property type="match status" value="2"/>
</dbReference>
<feature type="region of interest" description="Disordered" evidence="15">
    <location>
        <begin position="461"/>
        <end position="483"/>
    </location>
</feature>
<evidence type="ECO:0000256" key="1">
    <source>
        <dbReference type="ARBA" id="ARBA00001928"/>
    </source>
</evidence>
<sequence length="949" mass="107095">NGLSDPYAVVTNGTESHTSQVQPKTLNPEWNFSCDLTLTSNSSRVSVVLWDKDQFKSDFLGQISFPLADLFKAGQKVGYNEEDNAPKWYDLHDRETYRTRILRRTKKTPQKSEPISNGKVLLKFGIIEEYGSAAPESWAQLWEEFLSAALNDRKINAAETPSDKESSEKATAAAKKSLLQKYKSSSDKSVDSNAIKFHGADLMGVMYIEVTSASDLPPERNVIHTGFDMDPFVLVTFGRSTFRTKAIRHSLNPTWNEKLFFHINENDINYKLKFSVYDKDKVSGNDYVAGQEVSIIDIINKSIESGKLSFQSNKPASEPSQQDGGDEHIHLTLGQASTENSAKNIESDMDLHTIDLKLNKEEKWEGRHQPTLTFRAKYVPYEQVRRLFWLTLTKTYDSDNNGRMSRMEVQTMLESLGSTITDSTLESFWTYFHKTEDQELEFDELINRLEDHIVHTDLRRLDSKNSRQASSETKQDPGVAKNVTNFLDPARYYQYDEEIGSDSVTDESDSDGLLYSGDGLAVSRHDHDEPLNEAHGVQYGLHDSNEPLNVKDEQDVQPQDGIDVQDGRIEKVIHVRECPICHRPNMNKRSQMDIITHIATCAADDWTTVDKFVMGNFITEAYAQRKWFVKMISKVGYGRYSVGSDNANILVQDRMTGQIIEEKMAVYVRLGMRLLYRGSKNAVHSKRAQKILQNMSVKQGKRFDAPESAADIPAFIQFHKLDMGEVREPVNSFKTFNEFFYRKLKVDARPCDKPEDPKIAVSAADCRMMTFATIDDATKLWIKGQEFSVGKLLGDEELGKTYTGGALAIFRLAPQDYHRFHSPVDGVVSEPKHISGQYYTVNPMAIRTTLDVYGENVRSVLTIDSPEFGKVAVACIGAMMVGSIGITAKPGSTIKRTDELGYFAFGGSTLVVVWPPGKMEFDKDLLQNAQERLETLTRVGQHIGKVPQV</sequence>
<dbReference type="GO" id="GO:0004609">
    <property type="term" value="F:phosphatidylserine decarboxylase activity"/>
    <property type="evidence" value="ECO:0007669"/>
    <property type="project" value="UniProtKB-EC"/>
</dbReference>
<comment type="cofactor">
    <cofactor evidence="1">
        <name>pyruvate</name>
        <dbReference type="ChEBI" id="CHEBI:15361"/>
    </cofactor>
</comment>
<feature type="region of interest" description="Disordered" evidence="15">
    <location>
        <begin position="1"/>
        <end position="22"/>
    </location>
</feature>
<evidence type="ECO:0000256" key="15">
    <source>
        <dbReference type="SAM" id="MobiDB-lite"/>
    </source>
</evidence>
<comment type="pathway">
    <text evidence="2">Lipid metabolism.</text>
</comment>
<dbReference type="InterPro" id="IPR033179">
    <property type="entry name" value="PSD_type2_pro"/>
</dbReference>
<evidence type="ECO:0000256" key="3">
    <source>
        <dbReference type="ARBA" id="ARBA00012243"/>
    </source>
</evidence>
<dbReference type="InterPro" id="IPR035892">
    <property type="entry name" value="C2_domain_sf"/>
</dbReference>
<evidence type="ECO:0000256" key="7">
    <source>
        <dbReference type="ARBA" id="ARBA00023098"/>
    </source>
</evidence>
<evidence type="ECO:0000256" key="10">
    <source>
        <dbReference type="ARBA" id="ARBA00023209"/>
    </source>
</evidence>
<name>A0A8H7Q770_9FUNG</name>
<dbReference type="EMBL" id="JAEPRA010000003">
    <property type="protein sequence ID" value="KAG2187739.1"/>
    <property type="molecule type" value="Genomic_DNA"/>
</dbReference>
<dbReference type="InterPro" id="IPR002048">
    <property type="entry name" value="EF_hand_dom"/>
</dbReference>
<evidence type="ECO:0000259" key="16">
    <source>
        <dbReference type="PROSITE" id="PS50004"/>
    </source>
</evidence>
<reference evidence="18" key="1">
    <citation type="submission" date="2020-12" db="EMBL/GenBank/DDBJ databases">
        <title>Metabolic potential, ecology and presence of endohyphal bacteria is reflected in genomic diversity of Mucoromycotina.</title>
        <authorList>
            <person name="Muszewska A."/>
            <person name="Okrasinska A."/>
            <person name="Steczkiewicz K."/>
            <person name="Drgas O."/>
            <person name="Orlowska M."/>
            <person name="Perlinska-Lenart U."/>
            <person name="Aleksandrzak-Piekarczyk T."/>
            <person name="Szatraj K."/>
            <person name="Zielenkiewicz U."/>
            <person name="Pilsyk S."/>
            <person name="Malc E."/>
            <person name="Mieczkowski P."/>
            <person name="Kruszewska J.S."/>
            <person name="Biernat P."/>
            <person name="Pawlowska J."/>
        </authorList>
    </citation>
    <scope>NUCLEOTIDE SEQUENCE</scope>
    <source>
        <strain evidence="18">WA0000051536</strain>
    </source>
</reference>
<dbReference type="NCBIfam" id="TIGR00163">
    <property type="entry name" value="PS_decarb"/>
    <property type="match status" value="1"/>
</dbReference>
<organism evidence="18 19">
    <name type="scientific">Umbelopsis vinacea</name>
    <dbReference type="NCBI Taxonomy" id="44442"/>
    <lineage>
        <taxon>Eukaryota</taxon>
        <taxon>Fungi</taxon>
        <taxon>Fungi incertae sedis</taxon>
        <taxon>Mucoromycota</taxon>
        <taxon>Mucoromycotina</taxon>
        <taxon>Umbelopsidomycetes</taxon>
        <taxon>Umbelopsidales</taxon>
        <taxon>Umbelopsidaceae</taxon>
        <taxon>Umbelopsis</taxon>
    </lineage>
</organism>
<keyword evidence="5" id="KW-0210">Decarboxylase</keyword>
<evidence type="ECO:0000256" key="2">
    <source>
        <dbReference type="ARBA" id="ARBA00005189"/>
    </source>
</evidence>
<dbReference type="InterPro" id="IPR033177">
    <property type="entry name" value="PSD-B"/>
</dbReference>
<dbReference type="OrthoDB" id="5973539at2759"/>
<dbReference type="Gene3D" id="1.10.238.10">
    <property type="entry name" value="EF-hand"/>
    <property type="match status" value="1"/>
</dbReference>
<dbReference type="EC" id="4.1.1.65" evidence="3"/>
<keyword evidence="19" id="KW-1185">Reference proteome</keyword>
<evidence type="ECO:0000256" key="13">
    <source>
        <dbReference type="ARBA" id="ARBA00023317"/>
    </source>
</evidence>
<keyword evidence="4" id="KW-0444">Lipid biosynthesis</keyword>
<evidence type="ECO:0000256" key="5">
    <source>
        <dbReference type="ARBA" id="ARBA00022793"/>
    </source>
</evidence>
<gene>
    <name evidence="18" type="ORF">INT44_005429</name>
</gene>
<comment type="pathway">
    <text evidence="14">Phospholipid metabolism; phosphatidylethanolamine biosynthesis.</text>
</comment>
<evidence type="ECO:0000313" key="18">
    <source>
        <dbReference type="EMBL" id="KAG2187739.1"/>
    </source>
</evidence>
<dbReference type="InterPro" id="IPR003817">
    <property type="entry name" value="PS_Dcarbxylase"/>
</dbReference>
<evidence type="ECO:0000256" key="11">
    <source>
        <dbReference type="ARBA" id="ARBA00023239"/>
    </source>
</evidence>
<dbReference type="Proteomes" id="UP000612746">
    <property type="component" value="Unassembled WGS sequence"/>
</dbReference>
<dbReference type="PANTHER" id="PTHR10067">
    <property type="entry name" value="PHOSPHATIDYLSERINE DECARBOXYLASE"/>
    <property type="match status" value="1"/>
</dbReference>